<dbReference type="NCBIfam" id="TIGR01430">
    <property type="entry name" value="aden_deam"/>
    <property type="match status" value="1"/>
</dbReference>
<dbReference type="PANTHER" id="PTHR11409:SF43">
    <property type="entry name" value="ADENOSINE DEAMINASE"/>
    <property type="match status" value="1"/>
</dbReference>
<feature type="domain" description="Adenosine deaminase" evidence="7">
    <location>
        <begin position="9"/>
        <end position="325"/>
    </location>
</feature>
<comment type="cofactor">
    <cofactor evidence="1">
        <name>Zn(2+)</name>
        <dbReference type="ChEBI" id="CHEBI:29105"/>
    </cofactor>
</comment>
<keyword evidence="4" id="KW-0479">Metal-binding</keyword>
<dbReference type="EC" id="3.5.4.4" evidence="3"/>
<dbReference type="RefSeq" id="WP_196565911.1">
    <property type="nucleotide sequence ID" value="NZ_JADRYY010000002.1"/>
</dbReference>
<dbReference type="Gene3D" id="3.20.20.140">
    <property type="entry name" value="Metal-dependent hydrolases"/>
    <property type="match status" value="1"/>
</dbReference>
<sequence>MTFNPNLLPKVELHVHLDTCLSYFYIKQLDPTISFDKFNQQFVAHKPCFDLGDFLSKVTPQIDILQTKSAITLAVDDLFYQLKADNVIYAEIRFAPLLHTKQGLTDKDVVEVVISAMNEASQKYDIKAGLILCTLRHFSALESQKTAKLVVEYLNKGVVALDLAADEARFPLDNHVAAFDYVKKAGGNLIAHAGEAKGAESVTETLDKLQVTRIGHGVRSIEDSEVVNRLKFQNILLEVCPSCNIICNIYEQIDQHPVNQLKKQGVKLNINTDARTVANTSLNKEYQLLHDIFGWREKDFQRCNIDALNASFISNDVRKKLMDKLSYFYAK</sequence>
<evidence type="ECO:0000256" key="1">
    <source>
        <dbReference type="ARBA" id="ARBA00001947"/>
    </source>
</evidence>
<accession>A0ABS0IWL7</accession>
<reference evidence="8 9" key="1">
    <citation type="submission" date="2020-11" db="EMBL/GenBank/DDBJ databases">
        <title>Enhanced detection system for hospital associated transmission using whole genome sequencing surveillance.</title>
        <authorList>
            <person name="Harrison L.H."/>
            <person name="Van Tyne D."/>
            <person name="Marsh J.W."/>
            <person name="Griffith M.P."/>
            <person name="Snyder D.J."/>
            <person name="Cooper V.S."/>
            <person name="Mustapha M."/>
        </authorList>
    </citation>
    <scope>NUCLEOTIDE SEQUENCE [LARGE SCALE GENOMIC DNA]</scope>
    <source>
        <strain evidence="8 9">PR00075</strain>
    </source>
</reference>
<protein>
    <recommendedName>
        <fullName evidence="3">adenosine deaminase</fullName>
        <ecNumber evidence="3">3.5.4.4</ecNumber>
    </recommendedName>
</protein>
<evidence type="ECO:0000256" key="5">
    <source>
        <dbReference type="ARBA" id="ARBA00022801"/>
    </source>
</evidence>
<evidence type="ECO:0000313" key="8">
    <source>
        <dbReference type="EMBL" id="MBG2879767.1"/>
    </source>
</evidence>
<proteinExistence type="inferred from homology"/>
<comment type="caution">
    <text evidence="8">The sequence shown here is derived from an EMBL/GenBank/DDBJ whole genome shotgun (WGS) entry which is preliminary data.</text>
</comment>
<dbReference type="InterPro" id="IPR006330">
    <property type="entry name" value="Ado/ade_deaminase"/>
</dbReference>
<dbReference type="SUPFAM" id="SSF51556">
    <property type="entry name" value="Metallo-dependent hydrolases"/>
    <property type="match status" value="1"/>
</dbReference>
<keyword evidence="5 8" id="KW-0378">Hydrolase</keyword>
<keyword evidence="6" id="KW-0862">Zinc</keyword>
<keyword evidence="9" id="KW-1185">Reference proteome</keyword>
<evidence type="ECO:0000256" key="4">
    <source>
        <dbReference type="ARBA" id="ARBA00022723"/>
    </source>
</evidence>
<evidence type="ECO:0000256" key="3">
    <source>
        <dbReference type="ARBA" id="ARBA00012784"/>
    </source>
</evidence>
<comment type="similarity">
    <text evidence="2">Belongs to the metallo-dependent hydrolases superfamily. Adenosine and AMP deaminases family.</text>
</comment>
<dbReference type="GO" id="GO:0016787">
    <property type="term" value="F:hydrolase activity"/>
    <property type="evidence" value="ECO:0007669"/>
    <property type="project" value="UniProtKB-KW"/>
</dbReference>
<organism evidence="8 9">
    <name type="scientific">Proteus alimentorum</name>
    <dbReference type="NCBI Taxonomy" id="1973495"/>
    <lineage>
        <taxon>Bacteria</taxon>
        <taxon>Pseudomonadati</taxon>
        <taxon>Pseudomonadota</taxon>
        <taxon>Gammaproteobacteria</taxon>
        <taxon>Enterobacterales</taxon>
        <taxon>Morganellaceae</taxon>
        <taxon>Proteus</taxon>
    </lineage>
</organism>
<dbReference type="Proteomes" id="UP000614721">
    <property type="component" value="Unassembled WGS sequence"/>
</dbReference>
<dbReference type="EMBL" id="JADSJP010000015">
    <property type="protein sequence ID" value="MBG2879767.1"/>
    <property type="molecule type" value="Genomic_DNA"/>
</dbReference>
<name>A0ABS0IWL7_9GAMM</name>
<evidence type="ECO:0000313" key="9">
    <source>
        <dbReference type="Proteomes" id="UP000614721"/>
    </source>
</evidence>
<evidence type="ECO:0000259" key="7">
    <source>
        <dbReference type="Pfam" id="PF00962"/>
    </source>
</evidence>
<evidence type="ECO:0000256" key="6">
    <source>
        <dbReference type="ARBA" id="ARBA00022833"/>
    </source>
</evidence>
<dbReference type="InterPro" id="IPR001365">
    <property type="entry name" value="A_deaminase_dom"/>
</dbReference>
<gene>
    <name evidence="8" type="primary">add</name>
    <name evidence="8" type="ORF">I4902_10840</name>
</gene>
<dbReference type="InterPro" id="IPR032466">
    <property type="entry name" value="Metal_Hydrolase"/>
</dbReference>
<evidence type="ECO:0000256" key="2">
    <source>
        <dbReference type="ARBA" id="ARBA00006676"/>
    </source>
</evidence>
<dbReference type="Pfam" id="PF00962">
    <property type="entry name" value="A_deaminase"/>
    <property type="match status" value="1"/>
</dbReference>
<dbReference type="PANTHER" id="PTHR11409">
    <property type="entry name" value="ADENOSINE DEAMINASE"/>
    <property type="match status" value="1"/>
</dbReference>